<feature type="transmembrane region" description="Helical" evidence="1">
    <location>
        <begin position="20"/>
        <end position="41"/>
    </location>
</feature>
<keyword evidence="1" id="KW-1133">Transmembrane helix</keyword>
<gene>
    <name evidence="2" type="ORF">SAMN02745704_00359</name>
</gene>
<keyword evidence="3" id="KW-1185">Reference proteome</keyword>
<dbReference type="STRING" id="1121449.SAMN02745704_00359"/>
<dbReference type="EMBL" id="FUYC01000001">
    <property type="protein sequence ID" value="SKA72364.1"/>
    <property type="molecule type" value="Genomic_DNA"/>
</dbReference>
<dbReference type="RefSeq" id="WP_078715930.1">
    <property type="nucleotide sequence ID" value="NZ_FUYC01000001.1"/>
</dbReference>
<accession>A0A1T4W4W6</accession>
<dbReference type="Proteomes" id="UP000190027">
    <property type="component" value="Unassembled WGS sequence"/>
</dbReference>
<evidence type="ECO:0000256" key="1">
    <source>
        <dbReference type="SAM" id="Phobius"/>
    </source>
</evidence>
<protein>
    <recommendedName>
        <fullName evidence="4">Cell division protein FtsL</fullName>
    </recommendedName>
</protein>
<dbReference type="AlphaFoldDB" id="A0A1T4W4W6"/>
<proteinExistence type="predicted"/>
<reference evidence="2 3" key="1">
    <citation type="submission" date="2017-02" db="EMBL/GenBank/DDBJ databases">
        <authorList>
            <person name="Peterson S.W."/>
        </authorList>
    </citation>
    <scope>NUCLEOTIDE SEQUENCE [LARGE SCALE GENOMIC DNA]</scope>
    <source>
        <strain evidence="2 3">DSM 16080</strain>
    </source>
</reference>
<evidence type="ECO:0008006" key="4">
    <source>
        <dbReference type="Google" id="ProtNLM"/>
    </source>
</evidence>
<keyword evidence="1" id="KW-0812">Transmembrane</keyword>
<organism evidence="2 3">
    <name type="scientific">Paucidesulfovibrio gracilis DSM 16080</name>
    <dbReference type="NCBI Taxonomy" id="1121449"/>
    <lineage>
        <taxon>Bacteria</taxon>
        <taxon>Pseudomonadati</taxon>
        <taxon>Thermodesulfobacteriota</taxon>
        <taxon>Desulfovibrionia</taxon>
        <taxon>Desulfovibrionales</taxon>
        <taxon>Desulfovibrionaceae</taxon>
        <taxon>Paucidesulfovibrio</taxon>
    </lineage>
</organism>
<keyword evidence="1" id="KW-0472">Membrane</keyword>
<evidence type="ECO:0000313" key="3">
    <source>
        <dbReference type="Proteomes" id="UP000190027"/>
    </source>
</evidence>
<evidence type="ECO:0000313" key="2">
    <source>
        <dbReference type="EMBL" id="SKA72364.1"/>
    </source>
</evidence>
<name>A0A1T4W4W6_9BACT</name>
<sequence>MSSARSETAPRETSAHNGFLMILALVLLALGLRLASVWLNIERTELAYGMEQAENEMERITQHVDKLEVERNNLLSPYQLKKLAARHGLGPAEPGQIRRLPVQD</sequence>